<comment type="caution">
    <text evidence="9">The sequence shown here is derived from an EMBL/GenBank/DDBJ whole genome shotgun (WGS) entry which is preliminary data.</text>
</comment>
<feature type="transmembrane region" description="Helical" evidence="6">
    <location>
        <begin position="167"/>
        <end position="188"/>
    </location>
</feature>
<evidence type="ECO:0000256" key="2">
    <source>
        <dbReference type="ARBA" id="ARBA00022500"/>
    </source>
</evidence>
<comment type="similarity">
    <text evidence="3">Belongs to the methyl-accepting chemotaxis (MCP) protein family.</text>
</comment>
<evidence type="ECO:0008006" key="11">
    <source>
        <dbReference type="Google" id="ProtNLM"/>
    </source>
</evidence>
<dbReference type="GO" id="GO:0006935">
    <property type="term" value="P:chemotaxis"/>
    <property type="evidence" value="ECO:0007669"/>
    <property type="project" value="UniProtKB-KW"/>
</dbReference>
<reference evidence="10" key="1">
    <citation type="journal article" date="2019" name="Int. J. Syst. Evol. Microbiol.">
        <title>The Global Catalogue of Microorganisms (GCM) 10K type strain sequencing project: providing services to taxonomists for standard genome sequencing and annotation.</title>
        <authorList>
            <consortium name="The Broad Institute Genomics Platform"/>
            <consortium name="The Broad Institute Genome Sequencing Center for Infectious Disease"/>
            <person name="Wu L."/>
            <person name="Ma J."/>
        </authorList>
    </citation>
    <scope>NUCLEOTIDE SEQUENCE [LARGE SCALE GENOMIC DNA]</scope>
    <source>
        <strain evidence="10">CGMCC 1.12664</strain>
    </source>
</reference>
<dbReference type="CDD" id="cd11386">
    <property type="entry name" value="MCP_signal"/>
    <property type="match status" value="1"/>
</dbReference>
<comment type="subcellular location">
    <subcellularLocation>
        <location evidence="1">Membrane</location>
    </subcellularLocation>
</comment>
<feature type="transmembrane region" description="Helical" evidence="6">
    <location>
        <begin position="58"/>
        <end position="78"/>
    </location>
</feature>
<dbReference type="PANTHER" id="PTHR43531:SF11">
    <property type="entry name" value="METHYL-ACCEPTING CHEMOTAXIS PROTEIN 3"/>
    <property type="match status" value="1"/>
</dbReference>
<evidence type="ECO:0000259" key="8">
    <source>
        <dbReference type="PROSITE" id="PS50885"/>
    </source>
</evidence>
<feature type="region of interest" description="Disordered" evidence="5">
    <location>
        <begin position="581"/>
        <end position="611"/>
    </location>
</feature>
<gene>
    <name evidence="9" type="ORF">GCM10011360_14060</name>
</gene>
<feature type="transmembrane region" description="Helical" evidence="6">
    <location>
        <begin position="85"/>
        <end position="102"/>
    </location>
</feature>
<accession>A0A917EE27</accession>
<keyword evidence="6" id="KW-0472">Membrane</keyword>
<feature type="region of interest" description="Disordered" evidence="5">
    <location>
        <begin position="212"/>
        <end position="265"/>
    </location>
</feature>
<keyword evidence="6" id="KW-0812">Transmembrane</keyword>
<evidence type="ECO:0000313" key="9">
    <source>
        <dbReference type="EMBL" id="GGE26902.1"/>
    </source>
</evidence>
<sequence length="611" mass="64977">MSSDPTPAKRPRPDFSPEALGPSFERHRKKALRIVALITMASPVVTVSAAWLAGSGMVVPVLIVSLVMSALAYSGLMVPNRTGRIIVSTALIGQVMALTAALRGHPMQADMHMVFFAALPVIATLTSRFALVVAVGVIALHHLSATVLAPELVYLTTDLWFNLGRTAVHAVVVVLAAANLLQVVYVRLHQTSSAQRRARELQAAMEEAKTALQTAEAKTRDAEEARSRADQALADAAAARTASDAAREEAERNSESARRAEAETAAMRESHAREVEEILVLISAKLSLLASGDLRVRISEDLPENYRRLGNVFNEAVDSLEKTMRDVLAEAASIRTHSDEIASTSDNLSRRIETQSSTLTQIASSLQQLTSLITGVAEDTNGARSQAEGTRNQAESGMQIMSRTVTAMDAIETSSSEIRKIISVIENIAFQTNLLALNAGVEAARAGEAGRGFAVVATEVRALAQRSSDAASEIDGLINTSVSQITDGVRLVKETGTALDRIQKSVNEIAERMETVASATTEQSNGLQGVHGSVSDLDSVTQEFASRFEETTAANTVLSENARRLGELVGQFKVEGMARALPSRGSHGSGASDHRAGGPSQIGRAGMKEVS</sequence>
<evidence type="ECO:0000256" key="6">
    <source>
        <dbReference type="SAM" id="Phobius"/>
    </source>
</evidence>
<dbReference type="SUPFAM" id="SSF58104">
    <property type="entry name" value="Methyl-accepting chemotaxis protein (MCP) signaling domain"/>
    <property type="match status" value="1"/>
</dbReference>
<evidence type="ECO:0000256" key="1">
    <source>
        <dbReference type="ARBA" id="ARBA00004370"/>
    </source>
</evidence>
<dbReference type="FunFam" id="1.10.287.950:FF:000001">
    <property type="entry name" value="Methyl-accepting chemotaxis sensory transducer"/>
    <property type="match status" value="1"/>
</dbReference>
<dbReference type="PROSITE" id="PS50885">
    <property type="entry name" value="HAMP"/>
    <property type="match status" value="1"/>
</dbReference>
<feature type="transmembrane region" description="Helical" evidence="6">
    <location>
        <begin position="31"/>
        <end position="52"/>
    </location>
</feature>
<dbReference type="PROSITE" id="PS50111">
    <property type="entry name" value="CHEMOTAXIS_TRANSDUC_2"/>
    <property type="match status" value="1"/>
</dbReference>
<feature type="transmembrane region" description="Helical" evidence="6">
    <location>
        <begin position="114"/>
        <end position="136"/>
    </location>
</feature>
<feature type="compositionally biased region" description="Basic and acidic residues" evidence="5">
    <location>
        <begin position="217"/>
        <end position="229"/>
    </location>
</feature>
<evidence type="ECO:0000256" key="4">
    <source>
        <dbReference type="PROSITE-ProRule" id="PRU00284"/>
    </source>
</evidence>
<dbReference type="InterPro" id="IPR004089">
    <property type="entry name" value="MCPsignal_dom"/>
</dbReference>
<evidence type="ECO:0000259" key="7">
    <source>
        <dbReference type="PROSITE" id="PS50111"/>
    </source>
</evidence>
<feature type="compositionally biased region" description="Low complexity" evidence="5">
    <location>
        <begin position="230"/>
        <end position="244"/>
    </location>
</feature>
<organism evidence="9 10">
    <name type="scientific">Primorskyibacter flagellatus</name>
    <dbReference type="NCBI Taxonomy" id="1387277"/>
    <lineage>
        <taxon>Bacteria</taxon>
        <taxon>Pseudomonadati</taxon>
        <taxon>Pseudomonadota</taxon>
        <taxon>Alphaproteobacteria</taxon>
        <taxon>Rhodobacterales</taxon>
        <taxon>Roseobacteraceae</taxon>
        <taxon>Primorskyibacter</taxon>
    </lineage>
</organism>
<keyword evidence="10" id="KW-1185">Reference proteome</keyword>
<dbReference type="AlphaFoldDB" id="A0A917EE27"/>
<keyword evidence="4" id="KW-0807">Transducer</keyword>
<dbReference type="RefSeq" id="WP_229737460.1">
    <property type="nucleotide sequence ID" value="NZ_BMFJ01000001.1"/>
</dbReference>
<dbReference type="SMART" id="SM00283">
    <property type="entry name" value="MA"/>
    <property type="match status" value="1"/>
</dbReference>
<evidence type="ECO:0000256" key="3">
    <source>
        <dbReference type="ARBA" id="ARBA00029447"/>
    </source>
</evidence>
<proteinExistence type="inferred from homology"/>
<feature type="domain" description="HAMP" evidence="8">
    <location>
        <begin position="273"/>
        <end position="325"/>
    </location>
</feature>
<dbReference type="Pfam" id="PF00015">
    <property type="entry name" value="MCPsignal"/>
    <property type="match status" value="1"/>
</dbReference>
<dbReference type="PANTHER" id="PTHR43531">
    <property type="entry name" value="PROTEIN ICFG"/>
    <property type="match status" value="1"/>
</dbReference>
<feature type="domain" description="Methyl-accepting transducer" evidence="7">
    <location>
        <begin position="330"/>
        <end position="559"/>
    </location>
</feature>
<keyword evidence="2" id="KW-0145">Chemotaxis</keyword>
<dbReference type="Gene3D" id="1.10.287.950">
    <property type="entry name" value="Methyl-accepting chemotaxis protein"/>
    <property type="match status" value="1"/>
</dbReference>
<dbReference type="EMBL" id="BMFJ01000001">
    <property type="protein sequence ID" value="GGE26902.1"/>
    <property type="molecule type" value="Genomic_DNA"/>
</dbReference>
<name>A0A917EE27_9RHOB</name>
<dbReference type="InterPro" id="IPR003660">
    <property type="entry name" value="HAMP_dom"/>
</dbReference>
<evidence type="ECO:0000313" key="10">
    <source>
        <dbReference type="Proteomes" id="UP000612855"/>
    </source>
</evidence>
<dbReference type="InterPro" id="IPR051310">
    <property type="entry name" value="MCP_chemotaxis"/>
</dbReference>
<evidence type="ECO:0000256" key="5">
    <source>
        <dbReference type="SAM" id="MobiDB-lite"/>
    </source>
</evidence>
<dbReference type="GO" id="GO:0007165">
    <property type="term" value="P:signal transduction"/>
    <property type="evidence" value="ECO:0007669"/>
    <property type="project" value="UniProtKB-KW"/>
</dbReference>
<keyword evidence="6" id="KW-1133">Transmembrane helix</keyword>
<feature type="region of interest" description="Disordered" evidence="5">
    <location>
        <begin position="1"/>
        <end position="21"/>
    </location>
</feature>
<dbReference type="GO" id="GO:0016020">
    <property type="term" value="C:membrane"/>
    <property type="evidence" value="ECO:0007669"/>
    <property type="project" value="UniProtKB-SubCell"/>
</dbReference>
<protein>
    <recommendedName>
        <fullName evidence="11">Methyl-accepting chemotaxis protein</fullName>
    </recommendedName>
</protein>
<dbReference type="Proteomes" id="UP000612855">
    <property type="component" value="Unassembled WGS sequence"/>
</dbReference>
<feature type="compositionally biased region" description="Basic and acidic residues" evidence="5">
    <location>
        <begin position="245"/>
        <end position="265"/>
    </location>
</feature>